<evidence type="ECO:0000313" key="2">
    <source>
        <dbReference type="Proteomes" id="UP000235786"/>
    </source>
</evidence>
<dbReference type="EMBL" id="KZ613944">
    <property type="protein sequence ID" value="PMD41556.1"/>
    <property type="molecule type" value="Genomic_DNA"/>
</dbReference>
<dbReference type="Proteomes" id="UP000235786">
    <property type="component" value="Unassembled WGS sequence"/>
</dbReference>
<proteinExistence type="predicted"/>
<keyword evidence="2" id="KW-1185">Reference proteome</keyword>
<dbReference type="AlphaFoldDB" id="A0A2J6RSR2"/>
<organism evidence="1 2">
    <name type="scientific">Hyaloscypha variabilis (strain UAMH 11265 / GT02V1 / F)</name>
    <name type="common">Meliniomyces variabilis</name>
    <dbReference type="NCBI Taxonomy" id="1149755"/>
    <lineage>
        <taxon>Eukaryota</taxon>
        <taxon>Fungi</taxon>
        <taxon>Dikarya</taxon>
        <taxon>Ascomycota</taxon>
        <taxon>Pezizomycotina</taxon>
        <taxon>Leotiomycetes</taxon>
        <taxon>Helotiales</taxon>
        <taxon>Hyaloscyphaceae</taxon>
        <taxon>Hyaloscypha</taxon>
        <taxon>Hyaloscypha variabilis</taxon>
    </lineage>
</organism>
<name>A0A2J6RSR2_HYAVF</name>
<gene>
    <name evidence="1" type="ORF">L207DRAFT_528166</name>
</gene>
<evidence type="ECO:0000313" key="1">
    <source>
        <dbReference type="EMBL" id="PMD41556.1"/>
    </source>
</evidence>
<sequence>MQTQQISVPFTCREQRGKIDITLQPNNDPEHAWGLDLIFTHIPPSEFQENFHGFPVVSAKVTFPEPAGPSPGYGSLFGWIQLIKADKADNPGEWEIDIFPWAKDLRSPFSYWGHCPTAFDAPAKYLAEEDDWTRWRAQSFLCVLPDAGVSKRVVPVGAGFSWGFDIEMTESGAKDSGALKRKIVLQKVEIMDVEKEWSGRLPSLREWYPEWSFLDASQSS</sequence>
<reference evidence="1 2" key="1">
    <citation type="submission" date="2016-04" db="EMBL/GenBank/DDBJ databases">
        <title>A degradative enzymes factory behind the ericoid mycorrhizal symbiosis.</title>
        <authorList>
            <consortium name="DOE Joint Genome Institute"/>
            <person name="Martino E."/>
            <person name="Morin E."/>
            <person name="Grelet G."/>
            <person name="Kuo A."/>
            <person name="Kohler A."/>
            <person name="Daghino S."/>
            <person name="Barry K."/>
            <person name="Choi C."/>
            <person name="Cichocki N."/>
            <person name="Clum A."/>
            <person name="Copeland A."/>
            <person name="Hainaut M."/>
            <person name="Haridas S."/>
            <person name="Labutti K."/>
            <person name="Lindquist E."/>
            <person name="Lipzen A."/>
            <person name="Khouja H.-R."/>
            <person name="Murat C."/>
            <person name="Ohm R."/>
            <person name="Olson A."/>
            <person name="Spatafora J."/>
            <person name="Veneault-Fourrey C."/>
            <person name="Henrissat B."/>
            <person name="Grigoriev I."/>
            <person name="Martin F."/>
            <person name="Perotto S."/>
        </authorList>
    </citation>
    <scope>NUCLEOTIDE SEQUENCE [LARGE SCALE GENOMIC DNA]</scope>
    <source>
        <strain evidence="1 2">F</strain>
    </source>
</reference>
<accession>A0A2J6RSR2</accession>
<dbReference type="OrthoDB" id="3461579at2759"/>
<protein>
    <submittedName>
        <fullName evidence="1">Uncharacterized protein</fullName>
    </submittedName>
</protein>